<evidence type="ECO:0000313" key="6">
    <source>
        <dbReference type="Proteomes" id="UP001152797"/>
    </source>
</evidence>
<comment type="caution">
    <text evidence="3">The sequence shown here is derived from an EMBL/GenBank/DDBJ whole genome shotgun (WGS) entry which is preliminary data.</text>
</comment>
<reference evidence="4" key="2">
    <citation type="submission" date="2024-04" db="EMBL/GenBank/DDBJ databases">
        <authorList>
            <person name="Chen Y."/>
            <person name="Shah S."/>
            <person name="Dougan E. K."/>
            <person name="Thang M."/>
            <person name="Chan C."/>
        </authorList>
    </citation>
    <scope>NUCLEOTIDE SEQUENCE [LARGE SCALE GENOMIC DNA]</scope>
</reference>
<protein>
    <submittedName>
        <fullName evidence="5">Oxidation resistance protein 1</fullName>
    </submittedName>
</protein>
<feature type="transmembrane region" description="Helical" evidence="1">
    <location>
        <begin position="90"/>
        <end position="109"/>
    </location>
</feature>
<dbReference type="Gene3D" id="3.40.30.10">
    <property type="entry name" value="Glutaredoxin"/>
    <property type="match status" value="1"/>
</dbReference>
<dbReference type="AlphaFoldDB" id="A0A9P1FDK6"/>
<name>A0A9P1FDK6_9DINO</name>
<evidence type="ECO:0000256" key="1">
    <source>
        <dbReference type="SAM" id="Phobius"/>
    </source>
</evidence>
<keyword evidence="1" id="KW-0812">Transmembrane</keyword>
<keyword evidence="1" id="KW-1133">Transmembrane helix</keyword>
<keyword evidence="6" id="KW-1185">Reference proteome</keyword>
<sequence length="310" mass="32740">MATRSGSILAVAALVLLALSHDALSFSLGSSIGAAEAKASDMLASLQRGVAGVLAVTSVALVNLIVMIIPGLAVLLLGWAGYRIYSTGSYNYRTFLGLGIALGLTYGLICLGERFRSPDSATAATASATDAQGQLVRSGELVLLQSGEVVLRPDPRVSAGHAEPGWQEFLAQSIQTALVGGNEQVVLEFSRRGCAYCAKQLPVLQEVIRSRAAAGRSMAMAGAGTAFVGGSLALAPLKVFLLDAEEFPQLAQGFQVQAFPTLWIFGQPQVDPIVTQGFLERPKLEEILQIEATKRPPMPKKKGPLARFFR</sequence>
<dbReference type="PROSITE" id="PS00194">
    <property type="entry name" value="THIOREDOXIN_1"/>
    <property type="match status" value="1"/>
</dbReference>
<feature type="signal peptide" evidence="2">
    <location>
        <begin position="1"/>
        <end position="25"/>
    </location>
</feature>
<dbReference type="EMBL" id="CAMXCT030000042">
    <property type="protein sequence ID" value="CAL4760231.1"/>
    <property type="molecule type" value="Genomic_DNA"/>
</dbReference>
<dbReference type="InterPro" id="IPR017937">
    <property type="entry name" value="Thioredoxin_CS"/>
</dbReference>
<dbReference type="EMBL" id="CAMXCT020000042">
    <property type="protein sequence ID" value="CAL1126294.1"/>
    <property type="molecule type" value="Genomic_DNA"/>
</dbReference>
<feature type="chain" id="PRO_5043271937" evidence="2">
    <location>
        <begin position="26"/>
        <end position="310"/>
    </location>
</feature>
<dbReference type="SUPFAM" id="SSF52833">
    <property type="entry name" value="Thioredoxin-like"/>
    <property type="match status" value="1"/>
</dbReference>
<keyword evidence="1" id="KW-0472">Membrane</keyword>
<dbReference type="CDD" id="cd02947">
    <property type="entry name" value="TRX_family"/>
    <property type="match status" value="1"/>
</dbReference>
<reference evidence="3" key="1">
    <citation type="submission" date="2022-10" db="EMBL/GenBank/DDBJ databases">
        <authorList>
            <person name="Chen Y."/>
            <person name="Dougan E. K."/>
            <person name="Chan C."/>
            <person name="Rhodes N."/>
            <person name="Thang M."/>
        </authorList>
    </citation>
    <scope>NUCLEOTIDE SEQUENCE</scope>
</reference>
<gene>
    <name evidence="3" type="ORF">C1SCF055_LOCUS1454</name>
</gene>
<evidence type="ECO:0000313" key="3">
    <source>
        <dbReference type="EMBL" id="CAI3972919.1"/>
    </source>
</evidence>
<evidence type="ECO:0000313" key="5">
    <source>
        <dbReference type="EMBL" id="CAL4760231.1"/>
    </source>
</evidence>
<accession>A0A9P1FDK6</accession>
<dbReference type="EMBL" id="CAMXCT010000042">
    <property type="protein sequence ID" value="CAI3972919.1"/>
    <property type="molecule type" value="Genomic_DNA"/>
</dbReference>
<dbReference type="Proteomes" id="UP001152797">
    <property type="component" value="Unassembled WGS sequence"/>
</dbReference>
<evidence type="ECO:0000256" key="2">
    <source>
        <dbReference type="SAM" id="SignalP"/>
    </source>
</evidence>
<dbReference type="InterPro" id="IPR036249">
    <property type="entry name" value="Thioredoxin-like_sf"/>
</dbReference>
<organism evidence="3">
    <name type="scientific">Cladocopium goreaui</name>
    <dbReference type="NCBI Taxonomy" id="2562237"/>
    <lineage>
        <taxon>Eukaryota</taxon>
        <taxon>Sar</taxon>
        <taxon>Alveolata</taxon>
        <taxon>Dinophyceae</taxon>
        <taxon>Suessiales</taxon>
        <taxon>Symbiodiniaceae</taxon>
        <taxon>Cladocopium</taxon>
    </lineage>
</organism>
<proteinExistence type="predicted"/>
<keyword evidence="2" id="KW-0732">Signal</keyword>
<feature type="transmembrane region" description="Helical" evidence="1">
    <location>
        <begin position="53"/>
        <end position="78"/>
    </location>
</feature>
<evidence type="ECO:0000313" key="4">
    <source>
        <dbReference type="EMBL" id="CAL1126294.1"/>
    </source>
</evidence>